<dbReference type="OrthoDB" id="2148490at2759"/>
<dbReference type="AlphaFoldDB" id="A0A5N6UH57"/>
<dbReference type="GO" id="GO:0032977">
    <property type="term" value="F:membrane insertase activity"/>
    <property type="evidence" value="ECO:0007669"/>
    <property type="project" value="InterPro"/>
</dbReference>
<dbReference type="PANTHER" id="PTHR12428">
    <property type="entry name" value="OXA1"/>
    <property type="match status" value="1"/>
</dbReference>
<evidence type="ECO:0000256" key="4">
    <source>
        <dbReference type="ARBA" id="ARBA00022989"/>
    </source>
</evidence>
<gene>
    <name evidence="6" type="ORF">BDV40DRAFT_276955</name>
</gene>
<dbReference type="GO" id="GO:0033617">
    <property type="term" value="P:mitochondrial respiratory chain complex IV assembly"/>
    <property type="evidence" value="ECO:0007669"/>
    <property type="project" value="TreeGrafter"/>
</dbReference>
<evidence type="ECO:0000313" key="7">
    <source>
        <dbReference type="Proteomes" id="UP000326950"/>
    </source>
</evidence>
<reference evidence="6 7" key="1">
    <citation type="submission" date="2019-04" db="EMBL/GenBank/DDBJ databases">
        <title>Friends and foes A comparative genomics study of 23 Aspergillus species from section Flavi.</title>
        <authorList>
            <consortium name="DOE Joint Genome Institute"/>
            <person name="Kjaerbolling I."/>
            <person name="Vesth T."/>
            <person name="Frisvad J.C."/>
            <person name="Nybo J.L."/>
            <person name="Theobald S."/>
            <person name="Kildgaard S."/>
            <person name="Isbrandt T."/>
            <person name="Kuo A."/>
            <person name="Sato A."/>
            <person name="Lyhne E.K."/>
            <person name="Kogle M.E."/>
            <person name="Wiebenga A."/>
            <person name="Kun R.S."/>
            <person name="Lubbers R.J."/>
            <person name="Makela M.R."/>
            <person name="Barry K."/>
            <person name="Chovatia M."/>
            <person name="Clum A."/>
            <person name="Daum C."/>
            <person name="Haridas S."/>
            <person name="He G."/>
            <person name="LaButti K."/>
            <person name="Lipzen A."/>
            <person name="Mondo S."/>
            <person name="Riley R."/>
            <person name="Salamov A."/>
            <person name="Simmons B.A."/>
            <person name="Magnuson J.K."/>
            <person name="Henrissat B."/>
            <person name="Mortensen U.H."/>
            <person name="Larsen T.O."/>
            <person name="Devries R.P."/>
            <person name="Grigoriev I.V."/>
            <person name="Machida M."/>
            <person name="Baker S.E."/>
            <person name="Andersen M.R."/>
        </authorList>
    </citation>
    <scope>NUCLEOTIDE SEQUENCE [LARGE SCALE GENOMIC DNA]</scope>
    <source>
        <strain evidence="6 7">CBS 117626</strain>
    </source>
</reference>
<comment type="similarity">
    <text evidence="2">Belongs to the OXA1/ALB3/YidC family.</text>
</comment>
<protein>
    <submittedName>
        <fullName evidence="6">60Kd inner membrane protein-domain-containing protein</fullName>
    </submittedName>
</protein>
<dbReference type="GO" id="GO:0032979">
    <property type="term" value="P:protein insertion into mitochondrial inner membrane from matrix"/>
    <property type="evidence" value="ECO:0007669"/>
    <property type="project" value="TreeGrafter"/>
</dbReference>
<comment type="subcellular location">
    <subcellularLocation>
        <location evidence="1">Membrane</location>
        <topology evidence="1">Multi-pass membrane protein</topology>
    </subcellularLocation>
</comment>
<keyword evidence="4" id="KW-1133">Transmembrane helix</keyword>
<dbReference type="Proteomes" id="UP000326950">
    <property type="component" value="Unassembled WGS sequence"/>
</dbReference>
<dbReference type="EMBL" id="ML738708">
    <property type="protein sequence ID" value="KAE8157945.1"/>
    <property type="molecule type" value="Genomic_DNA"/>
</dbReference>
<evidence type="ECO:0000256" key="3">
    <source>
        <dbReference type="ARBA" id="ARBA00022692"/>
    </source>
</evidence>
<dbReference type="GO" id="GO:0005743">
    <property type="term" value="C:mitochondrial inner membrane"/>
    <property type="evidence" value="ECO:0007669"/>
    <property type="project" value="TreeGrafter"/>
</dbReference>
<dbReference type="InterPro" id="IPR001708">
    <property type="entry name" value="YidC/ALB3/OXA1/COX18"/>
</dbReference>
<dbReference type="PANTHER" id="PTHR12428:SF65">
    <property type="entry name" value="CYTOCHROME C OXIDASE ASSEMBLY PROTEIN COX18, MITOCHONDRIAL"/>
    <property type="match status" value="1"/>
</dbReference>
<keyword evidence="5" id="KW-0472">Membrane</keyword>
<keyword evidence="3" id="KW-0812">Transmembrane</keyword>
<accession>A0A5N6UH57</accession>
<organism evidence="6 7">
    <name type="scientific">Aspergillus tamarii</name>
    <dbReference type="NCBI Taxonomy" id="41984"/>
    <lineage>
        <taxon>Eukaryota</taxon>
        <taxon>Fungi</taxon>
        <taxon>Dikarya</taxon>
        <taxon>Ascomycota</taxon>
        <taxon>Pezizomycotina</taxon>
        <taxon>Eurotiomycetes</taxon>
        <taxon>Eurotiomycetidae</taxon>
        <taxon>Eurotiales</taxon>
        <taxon>Aspergillaceae</taxon>
        <taxon>Aspergillus</taxon>
        <taxon>Aspergillus subgen. Circumdati</taxon>
    </lineage>
</organism>
<evidence type="ECO:0000256" key="1">
    <source>
        <dbReference type="ARBA" id="ARBA00004141"/>
    </source>
</evidence>
<evidence type="ECO:0000256" key="5">
    <source>
        <dbReference type="ARBA" id="ARBA00023136"/>
    </source>
</evidence>
<name>A0A5N6UH57_ASPTM</name>
<proteinExistence type="inferred from homology"/>
<evidence type="ECO:0000313" key="6">
    <source>
        <dbReference type="EMBL" id="KAE8157945.1"/>
    </source>
</evidence>
<evidence type="ECO:0000256" key="2">
    <source>
        <dbReference type="ARBA" id="ARBA00009877"/>
    </source>
</evidence>
<keyword evidence="7" id="KW-1185">Reference proteome</keyword>
<sequence length="407" mass="46219">MVLYGLYEYPEINFDSVRQSPCILLYLYSFFAFFHPHLVISHISNANKAISEPLAGKMRPFHRSLRTPRKTTLQQIRHFHPTRPSPFVNELLDASSAFIQGVHSVSGLSWAVSIPLTALIVRSTVAMPLQIYTKIQARKERDLVPLLSSWKKHYKDDILRNQYKVDDVNDIQNLSAATPMLAQRMKSKHADLRKRWNIPKYWKPLNFLQLPIWISVMEALRAMSGNDKGLIPYLLSLVEPTNSSGAPRLHLEVEPSLATEGALWFPDLLAGDTTGILPAALTMSILLNISAGWKAKKFSQMADLPKIELYRALTVRGIRAFIQVLALNVGLSSYYYEMPAALLLYWTTSANIATLQTLFLDKCMFKREPLKPWKQMHIGYTANKECAPEDSIYKATMKDAKGFKGLH</sequence>